<accession>A0A271KNQ4</accession>
<dbReference type="EMBL" id="NPKH01000011">
    <property type="protein sequence ID" value="PAP96639.1"/>
    <property type="molecule type" value="Genomic_DNA"/>
</dbReference>
<protein>
    <submittedName>
        <fullName evidence="1">Uncharacterized protein</fullName>
    </submittedName>
</protein>
<evidence type="ECO:0000313" key="2">
    <source>
        <dbReference type="Proteomes" id="UP000215931"/>
    </source>
</evidence>
<keyword evidence="2" id="KW-1185">Reference proteome</keyword>
<dbReference type="AlphaFoldDB" id="A0A271KNQ4"/>
<dbReference type="Proteomes" id="UP000215931">
    <property type="component" value="Unassembled WGS sequence"/>
</dbReference>
<name>A0A271KNQ4_9HYPH</name>
<comment type="caution">
    <text evidence="1">The sequence shown here is derived from an EMBL/GenBank/DDBJ whole genome shotgun (WGS) entry which is preliminary data.</text>
</comment>
<sequence length="421" mass="42939">MVAANNGAADAQINYSEGMPPSAVNNSARQAMARNAELLGDIGGALTAGGTADALTITTNSAFTAYANGRILALRIATDNTGAATLNVNAIGAKSIRKMVAAGESALTGGELQATGIYLLMYQSALNAAAGAWLLLNPTMDLSAYVTLTGTEILTNKTLTSPAINTPTITGGSGSGMTLTTATLTTPTLTLKQSAAPTPTAEGDTQWDTDDNVLAIGDGAATKLFIPIPASTAAGDIEYFTGAKVKARLAKGTAGQTLRMNSGATAPEWVSITGAPDAVMEEQKASATEGGTFTSGAWRTRDLNTEVLDPSSLVSIAANAFTPTVAGWVEWSAPASNVGQHKTRLFNVTDATVAGVGSSEQSAGSADTQTRSFGGAPVVAGKAYRIEHQCTNTVATNGLGRPSGFASTVEVYTRVEFWRTA</sequence>
<evidence type="ECO:0000313" key="1">
    <source>
        <dbReference type="EMBL" id="PAP96639.1"/>
    </source>
</evidence>
<proteinExistence type="predicted"/>
<reference evidence="1 2" key="1">
    <citation type="submission" date="2017-08" db="EMBL/GenBank/DDBJ databases">
        <title>Mesorhizobium wenxinae sp. nov., a novel rhizobial species isolated from root nodules of chickpea (Cicer arietinum L.).</title>
        <authorList>
            <person name="Zhang J."/>
        </authorList>
    </citation>
    <scope>NUCLEOTIDE SEQUENCE [LARGE SCALE GENOMIC DNA]</scope>
    <source>
        <strain evidence="2">WYCCWR 10019</strain>
    </source>
</reference>
<organism evidence="1 2">
    <name type="scientific">Mesorhizobium wenxiniae</name>
    <dbReference type="NCBI Taxonomy" id="2014805"/>
    <lineage>
        <taxon>Bacteria</taxon>
        <taxon>Pseudomonadati</taxon>
        <taxon>Pseudomonadota</taxon>
        <taxon>Alphaproteobacteria</taxon>
        <taxon>Hyphomicrobiales</taxon>
        <taxon>Phyllobacteriaceae</taxon>
        <taxon>Mesorhizobium</taxon>
    </lineage>
</organism>
<gene>
    <name evidence="1" type="ORF">CIT31_02605</name>
</gene>